<evidence type="ECO:0000313" key="4">
    <source>
        <dbReference type="Proteomes" id="UP000557307"/>
    </source>
</evidence>
<feature type="region of interest" description="Disordered" evidence="1">
    <location>
        <begin position="58"/>
        <end position="82"/>
    </location>
</feature>
<feature type="transmembrane region" description="Helical" evidence="2">
    <location>
        <begin position="35"/>
        <end position="52"/>
    </location>
</feature>
<evidence type="ECO:0000313" key="3">
    <source>
        <dbReference type="EMBL" id="MBB5284093.1"/>
    </source>
</evidence>
<protein>
    <submittedName>
        <fullName evidence="3">Uncharacterized protein</fullName>
    </submittedName>
</protein>
<reference evidence="3 4" key="1">
    <citation type="submission" date="2020-08" db="EMBL/GenBank/DDBJ databases">
        <title>Genomic Encyclopedia of Type Strains, Phase IV (KMG-IV): sequencing the most valuable type-strain genomes for metagenomic binning, comparative biology and taxonomic classification.</title>
        <authorList>
            <person name="Goeker M."/>
        </authorList>
    </citation>
    <scope>NUCLEOTIDE SEQUENCE [LARGE SCALE GENOMIC DNA]</scope>
    <source>
        <strain evidence="3 4">DSM 105074</strain>
    </source>
</reference>
<keyword evidence="2" id="KW-0472">Membrane</keyword>
<dbReference type="RefSeq" id="WP_184174060.1">
    <property type="nucleotide sequence ID" value="NZ_JACHGF010000003.1"/>
</dbReference>
<dbReference type="AlphaFoldDB" id="A0A840TS57"/>
<sequence length="82" mass="9433">MSPKLIKTLLLASAIGFLVLWILEFRRTSLAESYWLLLLCLIFLLSFQYYRLKVPLLPGSGHKPTSPAAPRKNPPPKRTRRK</sequence>
<evidence type="ECO:0000256" key="1">
    <source>
        <dbReference type="SAM" id="MobiDB-lite"/>
    </source>
</evidence>
<proteinExistence type="predicted"/>
<evidence type="ECO:0000256" key="2">
    <source>
        <dbReference type="SAM" id="Phobius"/>
    </source>
</evidence>
<name>A0A840TS57_9BACT</name>
<keyword evidence="2" id="KW-0812">Transmembrane</keyword>
<gene>
    <name evidence="3" type="ORF">HNQ92_002236</name>
</gene>
<keyword evidence="2" id="KW-1133">Transmembrane helix</keyword>
<organism evidence="3 4">
    <name type="scientific">Rhabdobacter roseus</name>
    <dbReference type="NCBI Taxonomy" id="1655419"/>
    <lineage>
        <taxon>Bacteria</taxon>
        <taxon>Pseudomonadati</taxon>
        <taxon>Bacteroidota</taxon>
        <taxon>Cytophagia</taxon>
        <taxon>Cytophagales</taxon>
        <taxon>Cytophagaceae</taxon>
        <taxon>Rhabdobacter</taxon>
    </lineage>
</organism>
<accession>A0A840TS57</accession>
<dbReference type="Proteomes" id="UP000557307">
    <property type="component" value="Unassembled WGS sequence"/>
</dbReference>
<feature type="transmembrane region" description="Helical" evidence="2">
    <location>
        <begin position="6"/>
        <end position="23"/>
    </location>
</feature>
<dbReference type="EMBL" id="JACHGF010000003">
    <property type="protein sequence ID" value="MBB5284093.1"/>
    <property type="molecule type" value="Genomic_DNA"/>
</dbReference>
<keyword evidence="4" id="KW-1185">Reference proteome</keyword>
<comment type="caution">
    <text evidence="3">The sequence shown here is derived from an EMBL/GenBank/DDBJ whole genome shotgun (WGS) entry which is preliminary data.</text>
</comment>